<evidence type="ECO:0000256" key="16">
    <source>
        <dbReference type="PROSITE-ProRule" id="PRU00433"/>
    </source>
</evidence>
<evidence type="ECO:0000256" key="2">
    <source>
        <dbReference type="ARBA" id="ARBA00007866"/>
    </source>
</evidence>
<keyword evidence="24" id="KW-1185">Reference proteome</keyword>
<dbReference type="PANTHER" id="PTHR22888">
    <property type="entry name" value="CYTOCHROME C OXIDASE, SUBUNIT II"/>
    <property type="match status" value="1"/>
</dbReference>
<keyword evidence="6 17" id="KW-0812">Transmembrane</keyword>
<comment type="cofactor">
    <cofactor evidence="18">
        <name>Cu cation</name>
        <dbReference type="ChEBI" id="CHEBI:23378"/>
    </cofactor>
    <text evidence="18">Binds a copper A center.</text>
</comment>
<dbReference type="GO" id="GO:0004129">
    <property type="term" value="F:cytochrome-c oxidase activity"/>
    <property type="evidence" value="ECO:0007669"/>
    <property type="project" value="UniProtKB-EC"/>
</dbReference>
<evidence type="ECO:0000256" key="8">
    <source>
        <dbReference type="ARBA" id="ARBA00022967"/>
    </source>
</evidence>
<evidence type="ECO:0000256" key="15">
    <source>
        <dbReference type="ARBA" id="ARBA00047816"/>
    </source>
</evidence>
<dbReference type="InterPro" id="IPR002429">
    <property type="entry name" value="CcO_II-like_C"/>
</dbReference>
<dbReference type="Pfam" id="PF13442">
    <property type="entry name" value="Cytochrome_CBB3"/>
    <property type="match status" value="1"/>
</dbReference>
<keyword evidence="10 19" id="KW-1133">Transmembrane helix</keyword>
<comment type="catalytic activity">
    <reaction evidence="15 18">
        <text>4 Fe(II)-[cytochrome c] + O2 + 8 H(+)(in) = 4 Fe(III)-[cytochrome c] + 2 H2O + 4 H(+)(out)</text>
        <dbReference type="Rhea" id="RHEA:11436"/>
        <dbReference type="Rhea" id="RHEA-COMP:10350"/>
        <dbReference type="Rhea" id="RHEA-COMP:14399"/>
        <dbReference type="ChEBI" id="CHEBI:15377"/>
        <dbReference type="ChEBI" id="CHEBI:15378"/>
        <dbReference type="ChEBI" id="CHEBI:15379"/>
        <dbReference type="ChEBI" id="CHEBI:29033"/>
        <dbReference type="ChEBI" id="CHEBI:29034"/>
        <dbReference type="EC" id="7.1.1.9"/>
    </reaction>
</comment>
<dbReference type="GO" id="GO:0020037">
    <property type="term" value="F:heme binding"/>
    <property type="evidence" value="ECO:0007669"/>
    <property type="project" value="InterPro"/>
</dbReference>
<keyword evidence="7 16" id="KW-0479">Metal-binding</keyword>
<proteinExistence type="inferred from homology"/>
<dbReference type="SUPFAM" id="SSF46626">
    <property type="entry name" value="Cytochrome c"/>
    <property type="match status" value="1"/>
</dbReference>
<reference evidence="23 24" key="1">
    <citation type="submission" date="2016-06" db="EMBL/GenBank/DDBJ databases">
        <authorList>
            <person name="Kjaerup R.B."/>
            <person name="Dalgaard T.S."/>
            <person name="Juul-Madsen H.R."/>
        </authorList>
    </citation>
    <scope>NUCLEOTIDE SEQUENCE [LARGE SCALE GENOMIC DNA]</scope>
    <source>
        <strain evidence="23">2</strain>
    </source>
</reference>
<evidence type="ECO:0000256" key="17">
    <source>
        <dbReference type="RuleBase" id="RU000456"/>
    </source>
</evidence>
<evidence type="ECO:0000256" key="11">
    <source>
        <dbReference type="ARBA" id="ARBA00023004"/>
    </source>
</evidence>
<dbReference type="PROSITE" id="PS50857">
    <property type="entry name" value="COX2_CUA"/>
    <property type="match status" value="1"/>
</dbReference>
<dbReference type="GO" id="GO:0005886">
    <property type="term" value="C:plasma membrane"/>
    <property type="evidence" value="ECO:0007669"/>
    <property type="project" value="UniProtKB-SubCell"/>
</dbReference>
<feature type="transmembrane region" description="Helical" evidence="19">
    <location>
        <begin position="74"/>
        <end position="98"/>
    </location>
</feature>
<evidence type="ECO:0000256" key="14">
    <source>
        <dbReference type="ARBA" id="ARBA00024688"/>
    </source>
</evidence>
<evidence type="ECO:0000256" key="19">
    <source>
        <dbReference type="SAM" id="Phobius"/>
    </source>
</evidence>
<dbReference type="InterPro" id="IPR014222">
    <property type="entry name" value="Cyt_c_oxidase_su2"/>
</dbReference>
<dbReference type="GO" id="GO:0005507">
    <property type="term" value="F:copper ion binding"/>
    <property type="evidence" value="ECO:0007669"/>
    <property type="project" value="InterPro"/>
</dbReference>
<dbReference type="Gene3D" id="2.60.40.420">
    <property type="entry name" value="Cupredoxins - blue copper proteins"/>
    <property type="match status" value="1"/>
</dbReference>
<dbReference type="InterPro" id="IPR001505">
    <property type="entry name" value="Copper_CuA"/>
</dbReference>
<dbReference type="CDD" id="cd13912">
    <property type="entry name" value="CcO_II_C"/>
    <property type="match status" value="1"/>
</dbReference>
<evidence type="ECO:0000256" key="6">
    <source>
        <dbReference type="ARBA" id="ARBA00022692"/>
    </source>
</evidence>
<dbReference type="PANTHER" id="PTHR22888:SF9">
    <property type="entry name" value="CYTOCHROME C OXIDASE SUBUNIT 2"/>
    <property type="match status" value="1"/>
</dbReference>
<evidence type="ECO:0000256" key="13">
    <source>
        <dbReference type="ARBA" id="ARBA00023136"/>
    </source>
</evidence>
<evidence type="ECO:0000256" key="3">
    <source>
        <dbReference type="ARBA" id="ARBA00022448"/>
    </source>
</evidence>
<dbReference type="EC" id="7.1.1.9" evidence="18"/>
<dbReference type="EMBL" id="FLQY01000386">
    <property type="protein sequence ID" value="SBT10972.1"/>
    <property type="molecule type" value="Genomic_DNA"/>
</dbReference>
<evidence type="ECO:0000256" key="4">
    <source>
        <dbReference type="ARBA" id="ARBA00022617"/>
    </source>
</evidence>
<comment type="similarity">
    <text evidence="2 17">Belongs to the cytochrome c oxidase subunit 2 family.</text>
</comment>
<dbReference type="Proteomes" id="UP000199600">
    <property type="component" value="Unassembled WGS sequence"/>
</dbReference>
<evidence type="ECO:0000256" key="18">
    <source>
        <dbReference type="RuleBase" id="RU004024"/>
    </source>
</evidence>
<dbReference type="NCBIfam" id="TIGR02866">
    <property type="entry name" value="CoxB"/>
    <property type="match status" value="1"/>
</dbReference>
<keyword evidence="3 17" id="KW-0813">Transport</keyword>
<organism evidence="23 24">
    <name type="scientific">Candidatus Propionivibrio aalborgensis</name>
    <dbReference type="NCBI Taxonomy" id="1860101"/>
    <lineage>
        <taxon>Bacteria</taxon>
        <taxon>Pseudomonadati</taxon>
        <taxon>Pseudomonadota</taxon>
        <taxon>Betaproteobacteria</taxon>
        <taxon>Rhodocyclales</taxon>
        <taxon>Rhodocyclaceae</taxon>
        <taxon>Propionivibrio</taxon>
    </lineage>
</organism>
<feature type="domain" description="Cytochrome oxidase subunit II copper A binding" evidence="20">
    <location>
        <begin position="148"/>
        <end position="285"/>
    </location>
</feature>
<dbReference type="AlphaFoldDB" id="A0A1A8Y1V0"/>
<dbReference type="Pfam" id="PF00116">
    <property type="entry name" value="COX2"/>
    <property type="match status" value="1"/>
</dbReference>
<dbReference type="InterPro" id="IPR045187">
    <property type="entry name" value="CcO_II"/>
</dbReference>
<accession>A0A1A8Y1V0</accession>
<evidence type="ECO:0000256" key="12">
    <source>
        <dbReference type="ARBA" id="ARBA00023008"/>
    </source>
</evidence>
<dbReference type="InterPro" id="IPR009056">
    <property type="entry name" value="Cyt_c-like_dom"/>
</dbReference>
<dbReference type="SUPFAM" id="SSF49503">
    <property type="entry name" value="Cupredoxins"/>
    <property type="match status" value="1"/>
</dbReference>
<dbReference type="Pfam" id="PF02790">
    <property type="entry name" value="COX2_TM"/>
    <property type="match status" value="1"/>
</dbReference>
<dbReference type="GO" id="GO:0042773">
    <property type="term" value="P:ATP synthesis coupled electron transport"/>
    <property type="evidence" value="ECO:0007669"/>
    <property type="project" value="TreeGrafter"/>
</dbReference>
<name>A0A1A8Y1V0_9RHOO</name>
<dbReference type="GO" id="GO:0016491">
    <property type="term" value="F:oxidoreductase activity"/>
    <property type="evidence" value="ECO:0007669"/>
    <property type="project" value="UniProtKB-KW"/>
</dbReference>
<keyword evidence="11 16" id="KW-0408">Iron</keyword>
<dbReference type="RefSeq" id="WP_245664331.1">
    <property type="nucleotide sequence ID" value="NZ_FLQY01000386.1"/>
</dbReference>
<evidence type="ECO:0000259" key="22">
    <source>
        <dbReference type="PROSITE" id="PS51007"/>
    </source>
</evidence>
<keyword evidence="5 17" id="KW-0679">Respiratory chain</keyword>
<dbReference type="Gene3D" id="1.10.287.90">
    <property type="match status" value="1"/>
</dbReference>
<evidence type="ECO:0000256" key="10">
    <source>
        <dbReference type="ARBA" id="ARBA00022989"/>
    </source>
</evidence>
<feature type="transmembrane region" description="Helical" evidence="19">
    <location>
        <begin position="33"/>
        <end position="54"/>
    </location>
</feature>
<evidence type="ECO:0000313" key="23">
    <source>
        <dbReference type="EMBL" id="SBT10972.1"/>
    </source>
</evidence>
<evidence type="ECO:0000256" key="5">
    <source>
        <dbReference type="ARBA" id="ARBA00022660"/>
    </source>
</evidence>
<feature type="transmembrane region" description="Helical" evidence="19">
    <location>
        <begin position="119"/>
        <end position="141"/>
    </location>
</feature>
<dbReference type="Gene3D" id="1.10.760.10">
    <property type="entry name" value="Cytochrome c-like domain"/>
    <property type="match status" value="1"/>
</dbReference>
<dbReference type="PROSITE" id="PS51007">
    <property type="entry name" value="CYTC"/>
    <property type="match status" value="1"/>
</dbReference>
<evidence type="ECO:0000256" key="9">
    <source>
        <dbReference type="ARBA" id="ARBA00022982"/>
    </source>
</evidence>
<keyword evidence="23" id="KW-0560">Oxidoreductase</keyword>
<dbReference type="PRINTS" id="PR01166">
    <property type="entry name" value="CYCOXIDASEII"/>
</dbReference>
<keyword evidence="13 19" id="KW-0472">Membrane</keyword>
<dbReference type="InterPro" id="IPR008972">
    <property type="entry name" value="Cupredoxin"/>
</dbReference>
<dbReference type="InterPro" id="IPR034210">
    <property type="entry name" value="CcO_II_C"/>
</dbReference>
<keyword evidence="4 16" id="KW-0349">Heme</keyword>
<dbReference type="InterPro" id="IPR036909">
    <property type="entry name" value="Cyt_c-like_dom_sf"/>
</dbReference>
<evidence type="ECO:0000256" key="1">
    <source>
        <dbReference type="ARBA" id="ARBA00004141"/>
    </source>
</evidence>
<protein>
    <recommendedName>
        <fullName evidence="18">Cytochrome c oxidase subunit 2</fullName>
        <ecNumber evidence="18">7.1.1.9</ecNumber>
    </recommendedName>
</protein>
<dbReference type="InterPro" id="IPR036257">
    <property type="entry name" value="Cyt_c_oxidase_su2_TM_sf"/>
</dbReference>
<feature type="domain" description="Cytochrome oxidase subunit II transmembrane region profile" evidence="21">
    <location>
        <begin position="52"/>
        <end position="147"/>
    </location>
</feature>
<comment type="subcellular location">
    <subcellularLocation>
        <location evidence="17">Cell membrane</location>
        <topology evidence="17">Multi-pass membrane protein</topology>
    </subcellularLocation>
    <subcellularLocation>
        <location evidence="1">Membrane</location>
        <topology evidence="1">Multi-pass membrane protein</topology>
    </subcellularLocation>
</comment>
<keyword evidence="9 17" id="KW-0249">Electron transport</keyword>
<sequence length="403" mass="44268">MWQNIALVATPKKSKGGEILKVKNFQDRRSGPSFFPVYSLWGLLAGLIPTMAQAEYALNLPAPASDLAQSIYDLHTLILWICLAILIVVFIPMALALVRHRKSVGHVAAKFHDNLLVEIIWTIIPILILIYMAWPAAALVVSMKDTSKEDLTIKVTAHQWKWEYEYLGDNIRFISNSSTPKEQIEGLQPKGEHYLLEVDRPMVVPAGKKVRLVMTASDVIHAWWVPAFGVKQDAIPGFIRDTWFKVDKPGTYRGQCAELCGVNHGFMPIVVEVVPPEQFASWKNEQIALVAAAAANANKVYELAELKDIGEKVYAANCAACHQPNGEGLPGAFPGLSGSKMVNEDKAGHIDIVINGKPATAMAAFGKQLSDLDIAAVVTYERNSWGNKTGDVVQPADIAAHRK</sequence>
<dbReference type="PROSITE" id="PS50999">
    <property type="entry name" value="COX2_TM"/>
    <property type="match status" value="1"/>
</dbReference>
<evidence type="ECO:0000259" key="20">
    <source>
        <dbReference type="PROSITE" id="PS50857"/>
    </source>
</evidence>
<dbReference type="PROSITE" id="PS00078">
    <property type="entry name" value="COX2"/>
    <property type="match status" value="1"/>
</dbReference>
<keyword evidence="12 18" id="KW-0186">Copper</keyword>
<dbReference type="InterPro" id="IPR011759">
    <property type="entry name" value="Cyt_c_oxidase_su2_TM_dom"/>
</dbReference>
<dbReference type="SUPFAM" id="SSF81464">
    <property type="entry name" value="Cytochrome c oxidase subunit II-like, transmembrane region"/>
    <property type="match status" value="1"/>
</dbReference>
<evidence type="ECO:0000313" key="24">
    <source>
        <dbReference type="Proteomes" id="UP000199600"/>
    </source>
</evidence>
<comment type="function">
    <text evidence="14 18">Subunits I and II form the functional core of the enzyme complex. Electrons originating in cytochrome c are transferred via heme a and Cu(A) to the binuclear center formed by heme a3 and Cu(B).</text>
</comment>
<feature type="domain" description="Cytochrome c" evidence="22">
    <location>
        <begin position="305"/>
        <end position="385"/>
    </location>
</feature>
<evidence type="ECO:0000256" key="7">
    <source>
        <dbReference type="ARBA" id="ARBA00022723"/>
    </source>
</evidence>
<keyword evidence="8" id="KW-1278">Translocase</keyword>
<gene>
    <name evidence="23" type="ORF">PROAA_810014</name>
</gene>
<evidence type="ECO:0000259" key="21">
    <source>
        <dbReference type="PROSITE" id="PS50999"/>
    </source>
</evidence>